<protein>
    <submittedName>
        <fullName evidence="1">Uncharacterized protein</fullName>
    </submittedName>
</protein>
<dbReference type="Proteomes" id="UP000054279">
    <property type="component" value="Unassembled WGS sequence"/>
</dbReference>
<reference evidence="1 2" key="1">
    <citation type="submission" date="2014-06" db="EMBL/GenBank/DDBJ databases">
        <title>Evolutionary Origins and Diversification of the Mycorrhizal Mutualists.</title>
        <authorList>
            <consortium name="DOE Joint Genome Institute"/>
            <consortium name="Mycorrhizal Genomics Consortium"/>
            <person name="Kohler A."/>
            <person name="Kuo A."/>
            <person name="Nagy L.G."/>
            <person name="Floudas D."/>
            <person name="Copeland A."/>
            <person name="Barry K.W."/>
            <person name="Cichocki N."/>
            <person name="Veneault-Fourrey C."/>
            <person name="LaButti K."/>
            <person name="Lindquist E.A."/>
            <person name="Lipzen A."/>
            <person name="Lundell T."/>
            <person name="Morin E."/>
            <person name="Murat C."/>
            <person name="Riley R."/>
            <person name="Ohm R."/>
            <person name="Sun H."/>
            <person name="Tunlid A."/>
            <person name="Henrissat B."/>
            <person name="Grigoriev I.V."/>
            <person name="Hibbett D.S."/>
            <person name="Martin F."/>
        </authorList>
    </citation>
    <scope>NUCLEOTIDE SEQUENCE [LARGE SCALE GENOMIC DNA]</scope>
    <source>
        <strain evidence="1 2">SS14</strain>
    </source>
</reference>
<dbReference type="OrthoDB" id="2671741at2759"/>
<gene>
    <name evidence="1" type="ORF">M422DRAFT_271616</name>
</gene>
<evidence type="ECO:0000313" key="1">
    <source>
        <dbReference type="EMBL" id="KIJ27241.1"/>
    </source>
</evidence>
<proteinExistence type="predicted"/>
<name>A0A0C9UP54_SPHS4</name>
<dbReference type="HOGENOM" id="CLU_2623583_0_0_1"/>
<dbReference type="EMBL" id="KN837342">
    <property type="protein sequence ID" value="KIJ27241.1"/>
    <property type="molecule type" value="Genomic_DNA"/>
</dbReference>
<dbReference type="AlphaFoldDB" id="A0A0C9UP54"/>
<sequence>MSVILAVKQAFEEDEDASFGLWPTPAHEAAWNTLNHKLLRVVMDNCLSKDSLEEQLEKIKEINGQDWMKTWTSTKISH</sequence>
<accession>A0A0C9UP54</accession>
<organism evidence="1 2">
    <name type="scientific">Sphaerobolus stellatus (strain SS14)</name>
    <dbReference type="NCBI Taxonomy" id="990650"/>
    <lineage>
        <taxon>Eukaryota</taxon>
        <taxon>Fungi</taxon>
        <taxon>Dikarya</taxon>
        <taxon>Basidiomycota</taxon>
        <taxon>Agaricomycotina</taxon>
        <taxon>Agaricomycetes</taxon>
        <taxon>Phallomycetidae</taxon>
        <taxon>Geastrales</taxon>
        <taxon>Sphaerobolaceae</taxon>
        <taxon>Sphaerobolus</taxon>
    </lineage>
</organism>
<keyword evidence="2" id="KW-1185">Reference proteome</keyword>
<evidence type="ECO:0000313" key="2">
    <source>
        <dbReference type="Proteomes" id="UP000054279"/>
    </source>
</evidence>